<protein>
    <submittedName>
        <fullName evidence="1">Uncharacterized protein</fullName>
    </submittedName>
</protein>
<dbReference type="AlphaFoldDB" id="A0A8D2MMK5"/>
<dbReference type="Ensembl" id="ENSZALT00000014925.1">
    <property type="protein sequence ID" value="ENSZALP00000010813.1"/>
    <property type="gene ID" value="ENSZALG00000009104.1"/>
</dbReference>
<name>A0A8D2MMK5_ZONAL</name>
<organism evidence="1 2">
    <name type="scientific">Zonotrichia albicollis</name>
    <name type="common">White-throated sparrow</name>
    <name type="synonym">Fringilla albicollis</name>
    <dbReference type="NCBI Taxonomy" id="44394"/>
    <lineage>
        <taxon>Eukaryota</taxon>
        <taxon>Metazoa</taxon>
        <taxon>Chordata</taxon>
        <taxon>Craniata</taxon>
        <taxon>Vertebrata</taxon>
        <taxon>Euteleostomi</taxon>
        <taxon>Archelosauria</taxon>
        <taxon>Archosauria</taxon>
        <taxon>Dinosauria</taxon>
        <taxon>Saurischia</taxon>
        <taxon>Theropoda</taxon>
        <taxon>Coelurosauria</taxon>
        <taxon>Aves</taxon>
        <taxon>Neognathae</taxon>
        <taxon>Neoaves</taxon>
        <taxon>Telluraves</taxon>
        <taxon>Australaves</taxon>
        <taxon>Passeriformes</taxon>
        <taxon>Passerellidae</taxon>
        <taxon>Zonotrichia</taxon>
    </lineage>
</organism>
<proteinExistence type="predicted"/>
<sequence>STVSWNTFNYHFLTSQPLSAPGRQVCHTSTFGLLQHQELRMELLQTLYQELIDEVHPERTWLFLYPTYYTQDSHLFHLLAVHDGTN</sequence>
<evidence type="ECO:0000313" key="2">
    <source>
        <dbReference type="Proteomes" id="UP000694413"/>
    </source>
</evidence>
<reference evidence="1" key="2">
    <citation type="submission" date="2025-09" db="UniProtKB">
        <authorList>
            <consortium name="Ensembl"/>
        </authorList>
    </citation>
    <scope>IDENTIFICATION</scope>
</reference>
<reference evidence="1" key="1">
    <citation type="submission" date="2025-08" db="UniProtKB">
        <authorList>
            <consortium name="Ensembl"/>
        </authorList>
    </citation>
    <scope>IDENTIFICATION</scope>
</reference>
<keyword evidence="2" id="KW-1185">Reference proteome</keyword>
<evidence type="ECO:0000313" key="1">
    <source>
        <dbReference type="Ensembl" id="ENSZALP00000010813.1"/>
    </source>
</evidence>
<dbReference type="Proteomes" id="UP000694413">
    <property type="component" value="Unassembled WGS sequence"/>
</dbReference>
<accession>A0A8D2MMK5</accession>